<dbReference type="EMBL" id="KN846962">
    <property type="protein sequence ID" value="KIW63033.1"/>
    <property type="molecule type" value="Genomic_DNA"/>
</dbReference>
<evidence type="ECO:0000259" key="6">
    <source>
        <dbReference type="PROSITE" id="PS50157"/>
    </source>
</evidence>
<proteinExistence type="predicted"/>
<accession>A0A0D2F595</accession>
<dbReference type="AlphaFoldDB" id="A0A0D2F595"/>
<protein>
    <recommendedName>
        <fullName evidence="6">C2H2-type domain-containing protein</fullName>
    </recommendedName>
</protein>
<dbReference type="SUPFAM" id="SSF57667">
    <property type="entry name" value="beta-beta-alpha zinc fingers"/>
    <property type="match status" value="2"/>
</dbReference>
<dbReference type="InterPro" id="IPR013087">
    <property type="entry name" value="Znf_C2H2_type"/>
</dbReference>
<evidence type="ECO:0000256" key="1">
    <source>
        <dbReference type="ARBA" id="ARBA00022723"/>
    </source>
</evidence>
<keyword evidence="8" id="KW-1185">Reference proteome</keyword>
<evidence type="ECO:0000256" key="2">
    <source>
        <dbReference type="ARBA" id="ARBA00022771"/>
    </source>
</evidence>
<dbReference type="PROSITE" id="PS00028">
    <property type="entry name" value="ZINC_FINGER_C2H2_1"/>
    <property type="match status" value="2"/>
</dbReference>
<evidence type="ECO:0000256" key="5">
    <source>
        <dbReference type="SAM" id="MobiDB-lite"/>
    </source>
</evidence>
<dbReference type="PANTHER" id="PTHR23235:SF120">
    <property type="entry name" value="KRUPPEL-LIKE FACTOR 15"/>
    <property type="match status" value="1"/>
</dbReference>
<keyword evidence="1" id="KW-0479">Metal-binding</keyword>
<organism evidence="7 8">
    <name type="scientific">Phialophora macrospora</name>
    <dbReference type="NCBI Taxonomy" id="1851006"/>
    <lineage>
        <taxon>Eukaryota</taxon>
        <taxon>Fungi</taxon>
        <taxon>Dikarya</taxon>
        <taxon>Ascomycota</taxon>
        <taxon>Pezizomycotina</taxon>
        <taxon>Eurotiomycetes</taxon>
        <taxon>Chaetothyriomycetidae</taxon>
        <taxon>Chaetothyriales</taxon>
        <taxon>Herpotrichiellaceae</taxon>
        <taxon>Phialophora</taxon>
    </lineage>
</organism>
<dbReference type="InterPro" id="IPR036236">
    <property type="entry name" value="Znf_C2H2_sf"/>
</dbReference>
<evidence type="ECO:0000313" key="8">
    <source>
        <dbReference type="Proteomes" id="UP000054266"/>
    </source>
</evidence>
<dbReference type="SMART" id="SM00355">
    <property type="entry name" value="ZnF_C2H2"/>
    <property type="match status" value="3"/>
</dbReference>
<keyword evidence="2 4" id="KW-0863">Zinc-finger</keyword>
<evidence type="ECO:0000256" key="3">
    <source>
        <dbReference type="ARBA" id="ARBA00022833"/>
    </source>
</evidence>
<evidence type="ECO:0000256" key="4">
    <source>
        <dbReference type="PROSITE-ProRule" id="PRU00042"/>
    </source>
</evidence>
<dbReference type="STRING" id="5601.A0A0D2F595"/>
<name>A0A0D2F595_9EURO</name>
<dbReference type="Proteomes" id="UP000054266">
    <property type="component" value="Unassembled WGS sequence"/>
</dbReference>
<feature type="region of interest" description="Disordered" evidence="5">
    <location>
        <begin position="501"/>
        <end position="532"/>
    </location>
</feature>
<dbReference type="PANTHER" id="PTHR23235">
    <property type="entry name" value="KRUEPPEL-LIKE TRANSCRIPTION FACTOR"/>
    <property type="match status" value="1"/>
</dbReference>
<gene>
    <name evidence="7" type="ORF">PV04_09912</name>
</gene>
<dbReference type="HOGENOM" id="CLU_511897_0_0_1"/>
<dbReference type="Gene3D" id="3.30.160.60">
    <property type="entry name" value="Classic Zinc Finger"/>
    <property type="match status" value="2"/>
</dbReference>
<reference evidence="7 8" key="1">
    <citation type="submission" date="2015-01" db="EMBL/GenBank/DDBJ databases">
        <title>The Genome Sequence of Capronia semiimmersa CBS27337.</title>
        <authorList>
            <consortium name="The Broad Institute Genomics Platform"/>
            <person name="Cuomo C."/>
            <person name="de Hoog S."/>
            <person name="Gorbushina A."/>
            <person name="Stielow B."/>
            <person name="Teixiera M."/>
            <person name="Abouelleil A."/>
            <person name="Chapman S.B."/>
            <person name="Priest M."/>
            <person name="Young S.K."/>
            <person name="Wortman J."/>
            <person name="Nusbaum C."/>
            <person name="Birren B."/>
        </authorList>
    </citation>
    <scope>NUCLEOTIDE SEQUENCE [LARGE SCALE GENOMIC DNA]</scope>
    <source>
        <strain evidence="7 8">CBS 27337</strain>
    </source>
</reference>
<dbReference type="GO" id="GO:0000981">
    <property type="term" value="F:DNA-binding transcription factor activity, RNA polymerase II-specific"/>
    <property type="evidence" value="ECO:0007669"/>
    <property type="project" value="TreeGrafter"/>
</dbReference>
<feature type="domain" description="C2H2-type" evidence="6">
    <location>
        <begin position="445"/>
        <end position="468"/>
    </location>
</feature>
<dbReference type="GO" id="GO:0008270">
    <property type="term" value="F:zinc ion binding"/>
    <property type="evidence" value="ECO:0007669"/>
    <property type="project" value="UniProtKB-KW"/>
</dbReference>
<dbReference type="PROSITE" id="PS50157">
    <property type="entry name" value="ZINC_FINGER_C2H2_2"/>
    <property type="match status" value="2"/>
</dbReference>
<keyword evidence="3" id="KW-0862">Zinc</keyword>
<sequence length="532" mass="59762">MKPLPDMAELGESTANVETEIEAVENCDASTSTKGSMNKLEASSQATSVALFYVPASYDTLPYVDGGYSYSTDNESPSDIDDTLYLPPDQHYEYFLFKQCDDWVFAPALHPLGTGRQSSAADGSTNDIPDTHLGDTGSRYTRAITYGHKTVQKYTVLKPVQDSVLLDATSVSGEKLKYEDMDGGKYIATNLKRHRLERPPKKLQSLALGAFWPPNSIKTNRGIGDTGPQTNEVLFLPYSLWQKRRLNAVRMLKMPSSPVHYIVRHRAHSNSNQAHSRIHHHQQSYDYTQGATCQPLWTESSPPLYSSQYQPVLWPPGPFAALSPTMQFTPPLPPLAYDSSPDQQYSDVTSLELDYDILNNTSYLADFNLSGYYDDFTVIPTNDSFIQSPLSDANFFASLDSFNSPLEAAASQQAQQFCCQYSGCTESFSRRCELTRHEFKHTKPFRCPHCGRAFAEKRRCVQHIQSVHDLATDNDKTRCHACDYAHVRPDAVKRHLRLRHGIGTKSERSSPTTSAEQSDDPGGRRKVRNRRR</sequence>
<dbReference type="GO" id="GO:0000978">
    <property type="term" value="F:RNA polymerase II cis-regulatory region sequence-specific DNA binding"/>
    <property type="evidence" value="ECO:0007669"/>
    <property type="project" value="TreeGrafter"/>
</dbReference>
<evidence type="ECO:0000313" key="7">
    <source>
        <dbReference type="EMBL" id="KIW63033.1"/>
    </source>
</evidence>
<feature type="domain" description="C2H2-type" evidence="6">
    <location>
        <begin position="417"/>
        <end position="442"/>
    </location>
</feature>